<evidence type="ECO:0000256" key="6">
    <source>
        <dbReference type="ARBA" id="ARBA00022833"/>
    </source>
</evidence>
<comment type="subcellular location">
    <subcellularLocation>
        <location evidence="2">Cytoplasm</location>
    </subcellularLocation>
</comment>
<dbReference type="FunFam" id="3.40.50.720:FF:000003">
    <property type="entry name" value="S-(hydroxymethyl)glutathione dehydrogenase"/>
    <property type="match status" value="1"/>
</dbReference>
<dbReference type="AlphaFoldDB" id="A0A8C5PI14"/>
<evidence type="ECO:0000256" key="5">
    <source>
        <dbReference type="ARBA" id="ARBA00022723"/>
    </source>
</evidence>
<dbReference type="Pfam" id="PF00107">
    <property type="entry name" value="ADH_zinc_N"/>
    <property type="match status" value="1"/>
</dbReference>
<dbReference type="InterPro" id="IPR020843">
    <property type="entry name" value="ER"/>
</dbReference>
<comment type="similarity">
    <text evidence="11">Belongs to the zinc-containing alcohol dehydrogenase family.</text>
</comment>
<accession>A0A8C5PI14</accession>
<evidence type="ECO:0000256" key="3">
    <source>
        <dbReference type="ARBA" id="ARBA00013190"/>
    </source>
</evidence>
<reference evidence="13" key="2">
    <citation type="submission" date="2025-09" db="UniProtKB">
        <authorList>
            <consortium name="Ensembl"/>
        </authorList>
    </citation>
    <scope>IDENTIFICATION</scope>
</reference>
<dbReference type="FunFam" id="3.90.180.10:FF:000067">
    <property type="entry name" value="alcohol dehydrogenase 1-like isoform X1"/>
    <property type="match status" value="1"/>
</dbReference>
<evidence type="ECO:0000256" key="7">
    <source>
        <dbReference type="ARBA" id="ARBA00022990"/>
    </source>
</evidence>
<evidence type="ECO:0000256" key="1">
    <source>
        <dbReference type="ARBA" id="ARBA00001947"/>
    </source>
</evidence>
<evidence type="ECO:0000256" key="8">
    <source>
        <dbReference type="ARBA" id="ARBA00023002"/>
    </source>
</evidence>
<keyword evidence="9" id="KW-0520">NAD</keyword>
<dbReference type="InterPro" id="IPR013149">
    <property type="entry name" value="ADH-like_C"/>
</dbReference>
<dbReference type="Gene3D" id="3.90.180.10">
    <property type="entry name" value="Medium-chain alcohol dehydrogenases, catalytic domain"/>
    <property type="match status" value="1"/>
</dbReference>
<dbReference type="GO" id="GO:0008270">
    <property type="term" value="F:zinc ion binding"/>
    <property type="evidence" value="ECO:0007669"/>
    <property type="project" value="InterPro"/>
</dbReference>
<dbReference type="EC" id="1.1.1.1" evidence="3"/>
<dbReference type="GeneTree" id="ENSGT00940000164026"/>
<sequence>LTTGQVIKCRAAVSWQANEPFSIEEVEVAPPEAHEIRIKIVAAGICGSDEHGVRGELKEVTFPTILGHEAVGIVESIGEEVKDFKPGDKVIPLFMPQCEKCFLCTDPRSNLCITSLIGGPGGLLAPKSSTFTCKGKPLNLFANTSTFSEYTVVDEKAAVKIDDQAPLDNIALIGCGFSTGYGSAINTAKVKPGSTCAVFGLGGVGLAAVMGCKAAGAAHIIGVDINTGKFDLAKELGATECINPKDFDKPISQVLLEQTGGGLEFVFECIGKTDTMVSINASNFAFGTTVIIGISAPGSTISFDPMIFLTGRTLKSSLFGGWKGKESVPKLVTDYMEQKFDLNKLITHRLPLEKINEGFELLRSGKSTVLLK</sequence>
<keyword evidence="14" id="KW-1185">Reference proteome</keyword>
<dbReference type="SUPFAM" id="SSF51735">
    <property type="entry name" value="NAD(P)-binding Rossmann-fold domains"/>
    <property type="match status" value="1"/>
</dbReference>
<reference evidence="13" key="1">
    <citation type="submission" date="2025-08" db="UniProtKB">
        <authorList>
            <consortium name="Ensembl"/>
        </authorList>
    </citation>
    <scope>IDENTIFICATION</scope>
</reference>
<evidence type="ECO:0000259" key="12">
    <source>
        <dbReference type="SMART" id="SM00829"/>
    </source>
</evidence>
<dbReference type="GO" id="GO:0005829">
    <property type="term" value="C:cytosol"/>
    <property type="evidence" value="ECO:0007669"/>
    <property type="project" value="TreeGrafter"/>
</dbReference>
<evidence type="ECO:0000256" key="10">
    <source>
        <dbReference type="ARBA" id="ARBA00049243"/>
    </source>
</evidence>
<dbReference type="SMART" id="SM00829">
    <property type="entry name" value="PKS_ER"/>
    <property type="match status" value="1"/>
</dbReference>
<dbReference type="Pfam" id="PF08240">
    <property type="entry name" value="ADH_N"/>
    <property type="match status" value="1"/>
</dbReference>
<name>A0A8C5PI14_9ANUR</name>
<protein>
    <recommendedName>
        <fullName evidence="3">alcohol dehydrogenase</fullName>
        <ecNumber evidence="3">1.1.1.1</ecNumber>
    </recommendedName>
</protein>
<organism evidence="13 14">
    <name type="scientific">Leptobrachium leishanense</name>
    <name type="common">Leishan spiny toad</name>
    <dbReference type="NCBI Taxonomy" id="445787"/>
    <lineage>
        <taxon>Eukaryota</taxon>
        <taxon>Metazoa</taxon>
        <taxon>Chordata</taxon>
        <taxon>Craniata</taxon>
        <taxon>Vertebrata</taxon>
        <taxon>Euteleostomi</taxon>
        <taxon>Amphibia</taxon>
        <taxon>Batrachia</taxon>
        <taxon>Anura</taxon>
        <taxon>Pelobatoidea</taxon>
        <taxon>Megophryidae</taxon>
        <taxon>Leptobrachium</taxon>
    </lineage>
</organism>
<dbReference type="InterPro" id="IPR036291">
    <property type="entry name" value="NAD(P)-bd_dom_sf"/>
</dbReference>
<keyword evidence="7" id="KW-0007">Acetylation</keyword>
<dbReference type="GO" id="GO:0004745">
    <property type="term" value="F:all-trans-retinol dehydrogenase (NAD+) activity"/>
    <property type="evidence" value="ECO:0007669"/>
    <property type="project" value="TreeGrafter"/>
</dbReference>
<dbReference type="PANTHER" id="PTHR43880:SF1">
    <property type="entry name" value="ALCOHOL DEHYDROGENASE 1A"/>
    <property type="match status" value="1"/>
</dbReference>
<dbReference type="InterPro" id="IPR011032">
    <property type="entry name" value="GroES-like_sf"/>
</dbReference>
<dbReference type="InterPro" id="IPR002328">
    <property type="entry name" value="ADH_Zn_CS"/>
</dbReference>
<comment type="cofactor">
    <cofactor evidence="1 11">
        <name>Zn(2+)</name>
        <dbReference type="ChEBI" id="CHEBI:29105"/>
    </cofactor>
</comment>
<feature type="domain" description="Enoyl reductase (ER)" evidence="12">
    <location>
        <begin position="16"/>
        <end position="371"/>
    </location>
</feature>
<comment type="catalytic activity">
    <reaction evidence="10">
        <text>a primary alcohol + NAD(+) = an aldehyde + NADH + H(+)</text>
        <dbReference type="Rhea" id="RHEA:10736"/>
        <dbReference type="ChEBI" id="CHEBI:15378"/>
        <dbReference type="ChEBI" id="CHEBI:15734"/>
        <dbReference type="ChEBI" id="CHEBI:17478"/>
        <dbReference type="ChEBI" id="CHEBI:57540"/>
        <dbReference type="ChEBI" id="CHEBI:57945"/>
        <dbReference type="EC" id="1.1.1.1"/>
    </reaction>
</comment>
<keyword evidence="6 11" id="KW-0862">Zinc</keyword>
<evidence type="ECO:0000256" key="2">
    <source>
        <dbReference type="ARBA" id="ARBA00004496"/>
    </source>
</evidence>
<dbReference type="Proteomes" id="UP000694569">
    <property type="component" value="Unplaced"/>
</dbReference>
<dbReference type="Ensembl" id="ENSLLET00000023936.1">
    <property type="protein sequence ID" value="ENSLLEP00000023061.1"/>
    <property type="gene ID" value="ENSLLEG00000014274.1"/>
</dbReference>
<evidence type="ECO:0000256" key="11">
    <source>
        <dbReference type="RuleBase" id="RU361277"/>
    </source>
</evidence>
<dbReference type="PANTHER" id="PTHR43880">
    <property type="entry name" value="ALCOHOL DEHYDROGENASE"/>
    <property type="match status" value="1"/>
</dbReference>
<keyword evidence="4" id="KW-0963">Cytoplasm</keyword>
<dbReference type="OrthoDB" id="417550at2759"/>
<keyword evidence="8" id="KW-0560">Oxidoreductase</keyword>
<dbReference type="GO" id="GO:0042573">
    <property type="term" value="P:retinoic acid metabolic process"/>
    <property type="evidence" value="ECO:0007669"/>
    <property type="project" value="TreeGrafter"/>
</dbReference>
<evidence type="ECO:0000256" key="4">
    <source>
        <dbReference type="ARBA" id="ARBA00022490"/>
    </source>
</evidence>
<dbReference type="GO" id="GO:0042572">
    <property type="term" value="P:retinol metabolic process"/>
    <property type="evidence" value="ECO:0007669"/>
    <property type="project" value="TreeGrafter"/>
</dbReference>
<dbReference type="SUPFAM" id="SSF50129">
    <property type="entry name" value="GroES-like"/>
    <property type="match status" value="2"/>
</dbReference>
<dbReference type="Gene3D" id="3.40.50.720">
    <property type="entry name" value="NAD(P)-binding Rossmann-like Domain"/>
    <property type="match status" value="1"/>
</dbReference>
<proteinExistence type="inferred from homology"/>
<dbReference type="InterPro" id="IPR013154">
    <property type="entry name" value="ADH-like_N"/>
</dbReference>
<evidence type="ECO:0000313" key="14">
    <source>
        <dbReference type="Proteomes" id="UP000694569"/>
    </source>
</evidence>
<dbReference type="PROSITE" id="PS00059">
    <property type="entry name" value="ADH_ZINC"/>
    <property type="match status" value="1"/>
</dbReference>
<evidence type="ECO:0000256" key="9">
    <source>
        <dbReference type="ARBA" id="ARBA00023027"/>
    </source>
</evidence>
<keyword evidence="5 11" id="KW-0479">Metal-binding</keyword>
<evidence type="ECO:0000313" key="13">
    <source>
        <dbReference type="Ensembl" id="ENSLLEP00000023061.1"/>
    </source>
</evidence>